<dbReference type="InterPro" id="IPR013216">
    <property type="entry name" value="Methyltransf_11"/>
</dbReference>
<dbReference type="InterPro" id="IPR029063">
    <property type="entry name" value="SAM-dependent_MTases_sf"/>
</dbReference>
<dbReference type="RefSeq" id="WP_133847678.1">
    <property type="nucleotide sequence ID" value="NZ_SNXZ01000001.1"/>
</dbReference>
<evidence type="ECO:0000259" key="1">
    <source>
        <dbReference type="Pfam" id="PF08241"/>
    </source>
</evidence>
<dbReference type="InterPro" id="IPR050508">
    <property type="entry name" value="Methyltransf_Superfamily"/>
</dbReference>
<keyword evidence="3" id="KW-1185">Reference proteome</keyword>
<protein>
    <submittedName>
        <fullName evidence="2">Methyltransferase family protein</fullName>
    </submittedName>
</protein>
<dbReference type="CDD" id="cd02440">
    <property type="entry name" value="AdoMet_MTases"/>
    <property type="match status" value="1"/>
</dbReference>
<accession>A0A4R6SKC4</accession>
<comment type="caution">
    <text evidence="2">The sequence shown here is derived from an EMBL/GenBank/DDBJ whole genome shotgun (WGS) entry which is preliminary data.</text>
</comment>
<name>A0A4R6SKC4_LABRH</name>
<proteinExistence type="predicted"/>
<dbReference type="Pfam" id="PF08241">
    <property type="entry name" value="Methyltransf_11"/>
    <property type="match status" value="1"/>
</dbReference>
<gene>
    <name evidence="2" type="ORF">EV186_101784</name>
</gene>
<keyword evidence="2" id="KW-0489">Methyltransferase</keyword>
<dbReference type="GO" id="GO:0032259">
    <property type="term" value="P:methylation"/>
    <property type="evidence" value="ECO:0007669"/>
    <property type="project" value="UniProtKB-KW"/>
</dbReference>
<dbReference type="PANTHER" id="PTHR42912">
    <property type="entry name" value="METHYLTRANSFERASE"/>
    <property type="match status" value="1"/>
</dbReference>
<organism evidence="2 3">
    <name type="scientific">Labedaea rhizosphaerae</name>
    <dbReference type="NCBI Taxonomy" id="598644"/>
    <lineage>
        <taxon>Bacteria</taxon>
        <taxon>Bacillati</taxon>
        <taxon>Actinomycetota</taxon>
        <taxon>Actinomycetes</taxon>
        <taxon>Pseudonocardiales</taxon>
        <taxon>Pseudonocardiaceae</taxon>
        <taxon>Labedaea</taxon>
    </lineage>
</organism>
<evidence type="ECO:0000313" key="3">
    <source>
        <dbReference type="Proteomes" id="UP000295444"/>
    </source>
</evidence>
<dbReference type="AlphaFoldDB" id="A0A4R6SKC4"/>
<dbReference type="GO" id="GO:0008757">
    <property type="term" value="F:S-adenosylmethionine-dependent methyltransferase activity"/>
    <property type="evidence" value="ECO:0007669"/>
    <property type="project" value="InterPro"/>
</dbReference>
<evidence type="ECO:0000313" key="2">
    <source>
        <dbReference type="EMBL" id="TDQ04826.1"/>
    </source>
</evidence>
<feature type="domain" description="Methyltransferase type 11" evidence="1">
    <location>
        <begin position="42"/>
        <end position="123"/>
    </location>
</feature>
<dbReference type="EMBL" id="SNXZ01000001">
    <property type="protein sequence ID" value="TDQ04826.1"/>
    <property type="molecule type" value="Genomic_DNA"/>
</dbReference>
<keyword evidence="2" id="KW-0808">Transferase</keyword>
<dbReference type="OrthoDB" id="9795634at2"/>
<reference evidence="2 3" key="1">
    <citation type="submission" date="2019-03" db="EMBL/GenBank/DDBJ databases">
        <title>Genomic Encyclopedia of Type Strains, Phase IV (KMG-IV): sequencing the most valuable type-strain genomes for metagenomic binning, comparative biology and taxonomic classification.</title>
        <authorList>
            <person name="Goeker M."/>
        </authorList>
    </citation>
    <scope>NUCLEOTIDE SEQUENCE [LARGE SCALE GENOMIC DNA]</scope>
    <source>
        <strain evidence="2 3">DSM 45361</strain>
    </source>
</reference>
<dbReference type="SUPFAM" id="SSF53335">
    <property type="entry name" value="S-adenosyl-L-methionine-dependent methyltransferases"/>
    <property type="match status" value="1"/>
</dbReference>
<dbReference type="Gene3D" id="3.40.50.150">
    <property type="entry name" value="Vaccinia Virus protein VP39"/>
    <property type="match status" value="1"/>
</dbReference>
<sequence length="234" mass="24719">MTDRDGYSPGWGHAVLGMLTARTAAERAAFLLPELGADTRVLDVGCGPGTITEGLPGFVIGLDVVADRLPGAGRFVAGSAYCLPIATASIDVVFAHALVEHLSDAPRALAEARRVLRPGGLLALSSSDWSGASINPMTDDIRLALDAHHDLRRESGGDPFAGGNLPKLVRAAGFALRSARLRDRVDLGYRQLARYIAGRVPPGEAREAALRWASGPDGRATQRWVEVLAVRPSV</sequence>
<dbReference type="Proteomes" id="UP000295444">
    <property type="component" value="Unassembled WGS sequence"/>
</dbReference>